<dbReference type="PANTHER" id="PTHR37862">
    <property type="entry name" value="FANCONI ANEMIA CORE COMPLEX-ASSOCIATED PROTEIN 20"/>
    <property type="match status" value="1"/>
</dbReference>
<feature type="domain" description="UBZ2-type" evidence="2">
    <location>
        <begin position="142"/>
        <end position="178"/>
    </location>
</feature>
<dbReference type="GO" id="GO:0043130">
    <property type="term" value="F:ubiquitin binding"/>
    <property type="evidence" value="ECO:0007669"/>
    <property type="project" value="InterPro"/>
</dbReference>
<evidence type="ECO:0000313" key="4">
    <source>
        <dbReference type="Proteomes" id="UP000700334"/>
    </source>
</evidence>
<dbReference type="Pfam" id="PF15750">
    <property type="entry name" value="UBZ_FAAP20"/>
    <property type="match status" value="1"/>
</dbReference>
<proteinExistence type="predicted"/>
<dbReference type="PROSITE" id="PS51906">
    <property type="entry name" value="ZF_UBZ2"/>
    <property type="match status" value="1"/>
</dbReference>
<evidence type="ECO:0000313" key="3">
    <source>
        <dbReference type="EMBL" id="KAG8505478.1"/>
    </source>
</evidence>
<evidence type="ECO:0000259" key="2">
    <source>
        <dbReference type="PROSITE" id="PS51906"/>
    </source>
</evidence>
<dbReference type="GO" id="GO:0006974">
    <property type="term" value="P:DNA damage response"/>
    <property type="evidence" value="ECO:0007669"/>
    <property type="project" value="TreeGrafter"/>
</dbReference>
<dbReference type="InterPro" id="IPR031491">
    <property type="entry name" value="FANCA_interact"/>
</dbReference>
<dbReference type="GO" id="GO:0043240">
    <property type="term" value="C:Fanconi anaemia nuclear complex"/>
    <property type="evidence" value="ECO:0007669"/>
    <property type="project" value="TreeGrafter"/>
</dbReference>
<feature type="compositionally biased region" description="Gly residues" evidence="1">
    <location>
        <begin position="1"/>
        <end position="13"/>
    </location>
</feature>
<sequence>MGGRVWGASGVLGGKRAPGCRPCSLEGRDGESAGPWAQLLRAVCADSTLDAEPLPAFPAQEPRHDPQRAATPEVFSVGGETFSWTPFPPAPGDGRSRSYRVLRAAPRHPASPARPPPPSPEPQPRRAPCAQEPRAVEEAPALRSCPLCQAAFGPGLAPLDVDAHLAQCLAESTEDVVW</sequence>
<accession>A0A8J6DGJ5</accession>
<dbReference type="InterPro" id="IPR052689">
    <property type="entry name" value="FA_core_complex_assoc"/>
</dbReference>
<feature type="compositionally biased region" description="Pro residues" evidence="1">
    <location>
        <begin position="112"/>
        <end position="122"/>
    </location>
</feature>
<keyword evidence="4" id="KW-1185">Reference proteome</keyword>
<feature type="region of interest" description="Disordered" evidence="1">
    <location>
        <begin position="52"/>
        <end position="136"/>
    </location>
</feature>
<protein>
    <submittedName>
        <fullName evidence="3">Fanconi anemia core complex-associated protein 20</fullName>
    </submittedName>
</protein>
<evidence type="ECO:0000256" key="1">
    <source>
        <dbReference type="SAM" id="MobiDB-lite"/>
    </source>
</evidence>
<dbReference type="GO" id="GO:0070530">
    <property type="term" value="F:K63-linked polyubiquitin modification-dependent protein binding"/>
    <property type="evidence" value="ECO:0007669"/>
    <property type="project" value="TreeGrafter"/>
</dbReference>
<reference evidence="3" key="1">
    <citation type="journal article" date="2021" name="Evol. Appl.">
        <title>The genome of the Pyrenean desman and the effects of bottlenecks and inbreeding on the genomic landscape of an endangered species.</title>
        <authorList>
            <person name="Escoda L."/>
            <person name="Castresana J."/>
        </authorList>
    </citation>
    <scope>NUCLEOTIDE SEQUENCE</scope>
    <source>
        <strain evidence="3">IBE-C5619</strain>
    </source>
</reference>
<dbReference type="OrthoDB" id="10063431at2759"/>
<dbReference type="PANTHER" id="PTHR37862:SF1">
    <property type="entry name" value="FANCONI ANEMIA CORE COMPLEX-ASSOCIATED PROTEIN 20"/>
    <property type="match status" value="1"/>
</dbReference>
<dbReference type="InterPro" id="IPR031490">
    <property type="entry name" value="UBZ2_FAAP20"/>
</dbReference>
<organism evidence="3 4">
    <name type="scientific">Galemys pyrenaicus</name>
    <name type="common">Iberian desman</name>
    <name type="synonym">Pyrenean desman</name>
    <dbReference type="NCBI Taxonomy" id="202257"/>
    <lineage>
        <taxon>Eukaryota</taxon>
        <taxon>Metazoa</taxon>
        <taxon>Chordata</taxon>
        <taxon>Craniata</taxon>
        <taxon>Vertebrata</taxon>
        <taxon>Euteleostomi</taxon>
        <taxon>Mammalia</taxon>
        <taxon>Eutheria</taxon>
        <taxon>Laurasiatheria</taxon>
        <taxon>Eulipotyphla</taxon>
        <taxon>Talpidae</taxon>
        <taxon>Galemys</taxon>
    </lineage>
</organism>
<feature type="region of interest" description="Disordered" evidence="1">
    <location>
        <begin position="1"/>
        <end position="21"/>
    </location>
</feature>
<dbReference type="Pfam" id="PF15751">
    <property type="entry name" value="FANCA_interact"/>
    <property type="match status" value="1"/>
</dbReference>
<dbReference type="Proteomes" id="UP000700334">
    <property type="component" value="Unassembled WGS sequence"/>
</dbReference>
<name>A0A8J6DGJ5_GALPY</name>
<dbReference type="AlphaFoldDB" id="A0A8J6DGJ5"/>
<comment type="caution">
    <text evidence="3">The sequence shown here is derived from an EMBL/GenBank/DDBJ whole genome shotgun (WGS) entry which is preliminary data.</text>
</comment>
<dbReference type="EMBL" id="JAGFMF010012255">
    <property type="protein sequence ID" value="KAG8505478.1"/>
    <property type="molecule type" value="Genomic_DNA"/>
</dbReference>
<gene>
    <name evidence="3" type="ORF">J0S82_016222</name>
</gene>